<dbReference type="GeneID" id="85363911"/>
<reference evidence="1" key="1">
    <citation type="submission" date="2023-06" db="EMBL/GenBank/DDBJ databases">
        <authorList>
            <consortium name="Lawrence Berkeley National Laboratory"/>
            <person name="Ahrendt S."/>
            <person name="Sahu N."/>
            <person name="Indic B."/>
            <person name="Wong-Bajracharya J."/>
            <person name="Merenyi Z."/>
            <person name="Ke H.-M."/>
            <person name="Monk M."/>
            <person name="Kocsube S."/>
            <person name="Drula E."/>
            <person name="Lipzen A."/>
            <person name="Balint B."/>
            <person name="Henrissat B."/>
            <person name="Andreopoulos B."/>
            <person name="Martin F.M."/>
            <person name="Harder C.B."/>
            <person name="Rigling D."/>
            <person name="Ford K.L."/>
            <person name="Foster G.D."/>
            <person name="Pangilinan J."/>
            <person name="Papanicolaou A."/>
            <person name="Barry K."/>
            <person name="LaButti K."/>
            <person name="Viragh M."/>
            <person name="Koriabine M."/>
            <person name="Yan M."/>
            <person name="Riley R."/>
            <person name="Champramary S."/>
            <person name="Plett K.L."/>
            <person name="Tsai I.J."/>
            <person name="Slot J."/>
            <person name="Sipos G."/>
            <person name="Plett J."/>
            <person name="Nagy L.G."/>
            <person name="Grigoriev I.V."/>
        </authorList>
    </citation>
    <scope>NUCLEOTIDE SEQUENCE</scope>
    <source>
        <strain evidence="1">CCBAS 213</strain>
    </source>
</reference>
<dbReference type="EMBL" id="JAUEPS010000045">
    <property type="protein sequence ID" value="KAK0447036.1"/>
    <property type="molecule type" value="Genomic_DNA"/>
</dbReference>
<comment type="caution">
    <text evidence="1">The sequence shown here is derived from an EMBL/GenBank/DDBJ whole genome shotgun (WGS) entry which is preliminary data.</text>
</comment>
<evidence type="ECO:0000313" key="1">
    <source>
        <dbReference type="EMBL" id="KAK0447036.1"/>
    </source>
</evidence>
<accession>A0AA39JQF8</accession>
<dbReference type="AlphaFoldDB" id="A0AA39JQF8"/>
<sequence>MPIPSTLYENRDKSPFRAPRYRILRSYRYHPYARRERLQSVDKHKNSVFTSSSSKTMEGQDSIVWKDEGDSYGCWKRALAVLVVLAIISRILESTALSVELSVASSQLVYYTHRGPP</sequence>
<keyword evidence="2" id="KW-1185">Reference proteome</keyword>
<gene>
    <name evidence="1" type="ORF">EV420DRAFT_1751275</name>
</gene>
<dbReference type="RefSeq" id="XP_060326061.1">
    <property type="nucleotide sequence ID" value="XM_060480363.1"/>
</dbReference>
<organism evidence="1 2">
    <name type="scientific">Armillaria tabescens</name>
    <name type="common">Ringless honey mushroom</name>
    <name type="synonym">Agaricus tabescens</name>
    <dbReference type="NCBI Taxonomy" id="1929756"/>
    <lineage>
        <taxon>Eukaryota</taxon>
        <taxon>Fungi</taxon>
        <taxon>Dikarya</taxon>
        <taxon>Basidiomycota</taxon>
        <taxon>Agaricomycotina</taxon>
        <taxon>Agaricomycetes</taxon>
        <taxon>Agaricomycetidae</taxon>
        <taxon>Agaricales</taxon>
        <taxon>Marasmiineae</taxon>
        <taxon>Physalacriaceae</taxon>
        <taxon>Desarmillaria</taxon>
    </lineage>
</organism>
<dbReference type="Proteomes" id="UP001175211">
    <property type="component" value="Unassembled WGS sequence"/>
</dbReference>
<proteinExistence type="predicted"/>
<protein>
    <submittedName>
        <fullName evidence="1">Uncharacterized protein</fullName>
    </submittedName>
</protein>
<name>A0AA39JQF8_ARMTA</name>
<evidence type="ECO:0000313" key="2">
    <source>
        <dbReference type="Proteomes" id="UP001175211"/>
    </source>
</evidence>